<dbReference type="InterPro" id="IPR059125">
    <property type="entry name" value="Ferritin_actino"/>
</dbReference>
<reference evidence="3 4" key="1">
    <citation type="submission" date="2017-11" db="EMBL/GenBank/DDBJ databases">
        <title>Genomic Encyclopedia of Archaeal and Bacterial Type Strains, Phase II (KMG-II): From Individual Species to Whole Genera.</title>
        <authorList>
            <person name="Goeker M."/>
        </authorList>
    </citation>
    <scope>NUCLEOTIDE SEQUENCE [LARGE SCALE GENOMIC DNA]</scope>
    <source>
        <strain evidence="3 4">DSM 25478</strain>
    </source>
</reference>
<organism evidence="3 4">
    <name type="scientific">Sediminihabitans luteus</name>
    <dbReference type="NCBI Taxonomy" id="1138585"/>
    <lineage>
        <taxon>Bacteria</taxon>
        <taxon>Bacillati</taxon>
        <taxon>Actinomycetota</taxon>
        <taxon>Actinomycetes</taxon>
        <taxon>Micrococcales</taxon>
        <taxon>Cellulomonadaceae</taxon>
        <taxon>Sediminihabitans</taxon>
    </lineage>
</organism>
<dbReference type="Proteomes" id="UP000231693">
    <property type="component" value="Unassembled WGS sequence"/>
</dbReference>
<dbReference type="AlphaFoldDB" id="A0A2M9CYY8"/>
<evidence type="ECO:0000259" key="2">
    <source>
        <dbReference type="Pfam" id="PF13794"/>
    </source>
</evidence>
<evidence type="ECO:0000313" key="4">
    <source>
        <dbReference type="Proteomes" id="UP000231693"/>
    </source>
</evidence>
<evidence type="ECO:0000256" key="1">
    <source>
        <dbReference type="SAM" id="MobiDB-lite"/>
    </source>
</evidence>
<feature type="region of interest" description="Disordered" evidence="1">
    <location>
        <begin position="1"/>
        <end position="72"/>
    </location>
</feature>
<gene>
    <name evidence="3" type="ORF">CLV28_0320</name>
</gene>
<feature type="domain" description="Ferritin-like" evidence="2">
    <location>
        <begin position="80"/>
        <end position="256"/>
    </location>
</feature>
<evidence type="ECO:0000313" key="3">
    <source>
        <dbReference type="EMBL" id="PJJ77107.1"/>
    </source>
</evidence>
<keyword evidence="4" id="KW-1185">Reference proteome</keyword>
<sequence>MSSPGRDARVVSRPRDYADRVSQTTNEPRDASVQPDPAPGGAVPAPGTPVVDTAGSSAGTSAGTAAGATSDDVQRAEDRLDLLGLLAYTELTSFARLAASSEQAPAVRERLELARYAARAVQRQGQVLARIAELGGDPTARIAGFDGIYDDYEARTTPSTWWEGLLKGYVGHGIVDDFCRLAVDGLDEASRAVVLEVVLDSEADESAADELLRAAQADAAVASRLALWGRRLVGESLGVVQALLASRPGLARLIAAGAARDAAERPGAVQPRTDQAWVLSRLTAEHTRRMGRLGLAA</sequence>
<dbReference type="Pfam" id="PF13794">
    <property type="entry name" value="MiaE_2"/>
    <property type="match status" value="1"/>
</dbReference>
<dbReference type="InterPro" id="IPR012347">
    <property type="entry name" value="Ferritin-like"/>
</dbReference>
<protein>
    <submittedName>
        <fullName evidence="3">tRNA-(MS[2]IO[6]A)-hydroxylase MiaE-like protein</fullName>
    </submittedName>
</protein>
<feature type="compositionally biased region" description="Low complexity" evidence="1">
    <location>
        <begin position="39"/>
        <end position="70"/>
    </location>
</feature>
<name>A0A2M9CYY8_9CELL</name>
<feature type="compositionally biased region" description="Basic and acidic residues" evidence="1">
    <location>
        <begin position="1"/>
        <end position="19"/>
    </location>
</feature>
<dbReference type="EMBL" id="PGFE01000001">
    <property type="protein sequence ID" value="PJJ77107.1"/>
    <property type="molecule type" value="Genomic_DNA"/>
</dbReference>
<dbReference type="Gene3D" id="1.20.1260.10">
    <property type="match status" value="1"/>
</dbReference>
<proteinExistence type="predicted"/>
<comment type="caution">
    <text evidence="3">The sequence shown here is derived from an EMBL/GenBank/DDBJ whole genome shotgun (WGS) entry which is preliminary data.</text>
</comment>
<accession>A0A2M9CYY8</accession>